<evidence type="ECO:0000256" key="1">
    <source>
        <dbReference type="SAM" id="SignalP"/>
    </source>
</evidence>
<dbReference type="AlphaFoldDB" id="A0A0U3AYC1"/>
<keyword evidence="1" id="KW-0732">Signal</keyword>
<keyword evidence="3" id="KW-1185">Reference proteome</keyword>
<feature type="chain" id="PRO_5006836260" evidence="1">
    <location>
        <begin position="22"/>
        <end position="281"/>
    </location>
</feature>
<reference evidence="2 3" key="1">
    <citation type="submission" date="2015-12" db="EMBL/GenBank/DDBJ databases">
        <title>Complete genome of Lacimicrobium alkaliphilum KCTC 32984.</title>
        <authorList>
            <person name="Kim S.-G."/>
            <person name="Lee Y.-J."/>
        </authorList>
    </citation>
    <scope>NUCLEOTIDE SEQUENCE [LARGE SCALE GENOMIC DNA]</scope>
    <source>
        <strain evidence="2 3">YelD216</strain>
    </source>
</reference>
<evidence type="ECO:0000313" key="3">
    <source>
        <dbReference type="Proteomes" id="UP000068447"/>
    </source>
</evidence>
<proteinExistence type="predicted"/>
<name>A0A0U3AYC1_9ALTE</name>
<dbReference type="OrthoDB" id="8585936at2"/>
<dbReference type="SUPFAM" id="SSF53850">
    <property type="entry name" value="Periplasmic binding protein-like II"/>
    <property type="match status" value="1"/>
</dbReference>
<feature type="signal peptide" evidence="1">
    <location>
        <begin position="1"/>
        <end position="21"/>
    </location>
</feature>
<evidence type="ECO:0000313" key="2">
    <source>
        <dbReference type="EMBL" id="ALS97976.1"/>
    </source>
</evidence>
<dbReference type="EMBL" id="CP013650">
    <property type="protein sequence ID" value="ALS97976.1"/>
    <property type="molecule type" value="Genomic_DNA"/>
</dbReference>
<dbReference type="KEGG" id="lal:AT746_06665"/>
<protein>
    <submittedName>
        <fullName evidence="2">Uncharacterized protein</fullName>
    </submittedName>
</protein>
<sequence length="281" mass="33003">MKHYLPLMFALILALAGNGCAVDTRPVVTVYAYHSDPPLYLPEKNNDLSQEWVKKFNHWQDQVEFRLVHLQRTELNRLVDAGKPYVILWANPLWFAFRDSQLQSSEPIFWDADIVISSSQQPLQYQGPEDFRGLRLGGRKGFYYKGLEQIIEDRELLRVDVGHDIDNYQRLSRNEIDAFIMTRASFLYWQQHKPELKELYVARTPHDAYSRHLLVSHGYQNLLPLINDFVEHCAQSLQWQARLKYWGVEKLLNPFELEFEELMDIEPQQAPDDPKSPTSSL</sequence>
<dbReference type="Proteomes" id="UP000068447">
    <property type="component" value="Chromosome"/>
</dbReference>
<dbReference type="Gene3D" id="3.40.190.10">
    <property type="entry name" value="Periplasmic binding protein-like II"/>
    <property type="match status" value="2"/>
</dbReference>
<gene>
    <name evidence="2" type="ORF">AT746_06665</name>
</gene>
<dbReference type="RefSeq" id="WP_062478125.1">
    <property type="nucleotide sequence ID" value="NZ_CP013650.1"/>
</dbReference>
<organism evidence="2 3">
    <name type="scientific">Lacimicrobium alkaliphilum</name>
    <dbReference type="NCBI Taxonomy" id="1526571"/>
    <lineage>
        <taxon>Bacteria</taxon>
        <taxon>Pseudomonadati</taxon>
        <taxon>Pseudomonadota</taxon>
        <taxon>Gammaproteobacteria</taxon>
        <taxon>Alteromonadales</taxon>
        <taxon>Alteromonadaceae</taxon>
        <taxon>Lacimicrobium</taxon>
    </lineage>
</organism>
<accession>A0A0U3AYC1</accession>